<keyword evidence="2" id="KW-1015">Disulfide bond</keyword>
<keyword evidence="3" id="KW-0496">Mitochondrion</keyword>
<dbReference type="STRING" id="1051890.A0A3N4M045"/>
<dbReference type="Pfam" id="PF08583">
    <property type="entry name" value="Cmc1"/>
    <property type="match status" value="1"/>
</dbReference>
<accession>A0A3N4M045</accession>
<evidence type="ECO:0000256" key="1">
    <source>
        <dbReference type="ARBA" id="ARBA00007347"/>
    </source>
</evidence>
<name>A0A3N4M045_9PEZI</name>
<dbReference type="Proteomes" id="UP000267821">
    <property type="component" value="Unassembled WGS sequence"/>
</dbReference>
<dbReference type="EMBL" id="ML121532">
    <property type="protein sequence ID" value="RPB27209.1"/>
    <property type="molecule type" value="Genomic_DNA"/>
</dbReference>
<reference evidence="4 5" key="1">
    <citation type="journal article" date="2018" name="Nat. Ecol. Evol.">
        <title>Pezizomycetes genomes reveal the molecular basis of ectomycorrhizal truffle lifestyle.</title>
        <authorList>
            <person name="Murat C."/>
            <person name="Payen T."/>
            <person name="Noel B."/>
            <person name="Kuo A."/>
            <person name="Morin E."/>
            <person name="Chen J."/>
            <person name="Kohler A."/>
            <person name="Krizsan K."/>
            <person name="Balestrini R."/>
            <person name="Da Silva C."/>
            <person name="Montanini B."/>
            <person name="Hainaut M."/>
            <person name="Levati E."/>
            <person name="Barry K.W."/>
            <person name="Belfiori B."/>
            <person name="Cichocki N."/>
            <person name="Clum A."/>
            <person name="Dockter R.B."/>
            <person name="Fauchery L."/>
            <person name="Guy J."/>
            <person name="Iotti M."/>
            <person name="Le Tacon F."/>
            <person name="Lindquist E.A."/>
            <person name="Lipzen A."/>
            <person name="Malagnac F."/>
            <person name="Mello A."/>
            <person name="Molinier V."/>
            <person name="Miyauchi S."/>
            <person name="Poulain J."/>
            <person name="Riccioni C."/>
            <person name="Rubini A."/>
            <person name="Sitrit Y."/>
            <person name="Splivallo R."/>
            <person name="Traeger S."/>
            <person name="Wang M."/>
            <person name="Zifcakova L."/>
            <person name="Wipf D."/>
            <person name="Zambonelli A."/>
            <person name="Paolocci F."/>
            <person name="Nowrousian M."/>
            <person name="Ottonello S."/>
            <person name="Baldrian P."/>
            <person name="Spatafora J.W."/>
            <person name="Henrissat B."/>
            <person name="Nagy L.G."/>
            <person name="Aury J.M."/>
            <person name="Wincker P."/>
            <person name="Grigoriev I.V."/>
            <person name="Bonfante P."/>
            <person name="Martin F.M."/>
        </authorList>
    </citation>
    <scope>NUCLEOTIDE SEQUENCE [LARGE SCALE GENOMIC DNA]</scope>
    <source>
        <strain evidence="4 5">ATCC MYA-4762</strain>
    </source>
</reference>
<evidence type="ECO:0000313" key="5">
    <source>
        <dbReference type="Proteomes" id="UP000267821"/>
    </source>
</evidence>
<evidence type="ECO:0000256" key="3">
    <source>
        <dbReference type="RuleBase" id="RU364104"/>
    </source>
</evidence>
<dbReference type="InterPro" id="IPR013892">
    <property type="entry name" value="Cyt_c_biogenesis_Cmc1-like"/>
</dbReference>
<keyword evidence="3" id="KW-0143">Chaperone</keyword>
<sequence>MHPLLHTKENIGCEEVIALLDKCHARGFLVKAMGGCNDIKREVTKCLRAERIERTKRNREEALANRTEMKRLFKEIDQNS</sequence>
<keyword evidence="3" id="KW-0999">Mitochondrion inner membrane</keyword>
<proteinExistence type="inferred from homology"/>
<keyword evidence="3" id="KW-0472">Membrane</keyword>
<dbReference type="GO" id="GO:0005743">
    <property type="term" value="C:mitochondrial inner membrane"/>
    <property type="evidence" value="ECO:0007669"/>
    <property type="project" value="UniProtKB-SubCell"/>
</dbReference>
<comment type="subcellular location">
    <subcellularLocation>
        <location evidence="3">Mitochondrion inner membrane</location>
    </subcellularLocation>
</comment>
<dbReference type="OrthoDB" id="532630at2759"/>
<comment type="similarity">
    <text evidence="1 3">Belongs to the CMC family.</text>
</comment>
<dbReference type="AlphaFoldDB" id="A0A3N4M045"/>
<keyword evidence="5" id="KW-1185">Reference proteome</keyword>
<protein>
    <recommendedName>
        <fullName evidence="3">COX assembly mitochondrial protein</fullName>
    </recommendedName>
</protein>
<evidence type="ECO:0000256" key="2">
    <source>
        <dbReference type="ARBA" id="ARBA00023157"/>
    </source>
</evidence>
<organism evidence="4 5">
    <name type="scientific">Terfezia boudieri ATCC MYA-4762</name>
    <dbReference type="NCBI Taxonomy" id="1051890"/>
    <lineage>
        <taxon>Eukaryota</taxon>
        <taxon>Fungi</taxon>
        <taxon>Dikarya</taxon>
        <taxon>Ascomycota</taxon>
        <taxon>Pezizomycotina</taxon>
        <taxon>Pezizomycetes</taxon>
        <taxon>Pezizales</taxon>
        <taxon>Pezizaceae</taxon>
        <taxon>Terfezia</taxon>
    </lineage>
</organism>
<comment type="function">
    <text evidence="3">Required for mitochondrial cytochrome c oxidase (COX) assembly and respiration.</text>
</comment>
<evidence type="ECO:0000313" key="4">
    <source>
        <dbReference type="EMBL" id="RPB27209.1"/>
    </source>
</evidence>
<dbReference type="InParanoid" id="A0A3N4M045"/>
<gene>
    <name evidence="4" type="ORF">L211DRAFT_834871</name>
</gene>